<evidence type="ECO:0000256" key="1">
    <source>
        <dbReference type="SAM" id="MobiDB-lite"/>
    </source>
</evidence>
<name>A0AAV3Q8Y6_LITER</name>
<organism evidence="2 3">
    <name type="scientific">Lithospermum erythrorhizon</name>
    <name type="common">Purple gromwell</name>
    <name type="synonym">Lithospermum officinale var. erythrorhizon</name>
    <dbReference type="NCBI Taxonomy" id="34254"/>
    <lineage>
        <taxon>Eukaryota</taxon>
        <taxon>Viridiplantae</taxon>
        <taxon>Streptophyta</taxon>
        <taxon>Embryophyta</taxon>
        <taxon>Tracheophyta</taxon>
        <taxon>Spermatophyta</taxon>
        <taxon>Magnoliopsida</taxon>
        <taxon>eudicotyledons</taxon>
        <taxon>Gunneridae</taxon>
        <taxon>Pentapetalae</taxon>
        <taxon>asterids</taxon>
        <taxon>lamiids</taxon>
        <taxon>Boraginales</taxon>
        <taxon>Boraginaceae</taxon>
        <taxon>Boraginoideae</taxon>
        <taxon>Lithospermeae</taxon>
        <taxon>Lithospermum</taxon>
    </lineage>
</organism>
<sequence>MLGSTNSRHERSGYNSNAGPLRPLESSPFLMPWPEAGLQGLFKLAPWPLGILPPLAVPHKLRHPSMW</sequence>
<accession>A0AAV3Q8Y6</accession>
<dbReference type="Proteomes" id="UP001454036">
    <property type="component" value="Unassembled WGS sequence"/>
</dbReference>
<gene>
    <name evidence="2" type="ORF">LIER_43499</name>
</gene>
<proteinExistence type="predicted"/>
<reference evidence="2 3" key="1">
    <citation type="submission" date="2024-01" db="EMBL/GenBank/DDBJ databases">
        <title>The complete chloroplast genome sequence of Lithospermum erythrorhizon: insights into the phylogenetic relationship among Boraginaceae species and the maternal lineages of purple gromwells.</title>
        <authorList>
            <person name="Okada T."/>
            <person name="Watanabe K."/>
        </authorList>
    </citation>
    <scope>NUCLEOTIDE SEQUENCE [LARGE SCALE GENOMIC DNA]</scope>
</reference>
<evidence type="ECO:0000313" key="3">
    <source>
        <dbReference type="Proteomes" id="UP001454036"/>
    </source>
</evidence>
<keyword evidence="3" id="KW-1185">Reference proteome</keyword>
<dbReference type="AlphaFoldDB" id="A0AAV3Q8Y6"/>
<protein>
    <submittedName>
        <fullName evidence="2">Uncharacterized protein</fullName>
    </submittedName>
</protein>
<comment type="caution">
    <text evidence="2">The sequence shown here is derived from an EMBL/GenBank/DDBJ whole genome shotgun (WGS) entry which is preliminary data.</text>
</comment>
<evidence type="ECO:0000313" key="2">
    <source>
        <dbReference type="EMBL" id="GAA0159866.1"/>
    </source>
</evidence>
<dbReference type="EMBL" id="BAABME010035757">
    <property type="protein sequence ID" value="GAA0159866.1"/>
    <property type="molecule type" value="Genomic_DNA"/>
</dbReference>
<feature type="region of interest" description="Disordered" evidence="1">
    <location>
        <begin position="1"/>
        <end position="23"/>
    </location>
</feature>